<evidence type="ECO:0000313" key="2">
    <source>
        <dbReference type="EMBL" id="CAD7577114.1"/>
    </source>
</evidence>
<name>A0A7R9PBM5_TIMCA</name>
<sequence length="556" mass="59929">MGCIEISGRKEKTQREVWEEEGFVPSAPGLFTLQLHPARSRTKSLPYLLGYIFLEQLPPFHDPERLLSTDVSRQNTEEREMGGGRGGSARKQMRGKCERNAVAAINARTDIFLYQLRFPALNTSLISNDSPDFPATRRRRLSIRCRRSRFVQRGTAGLVSSPDSPEPLSLSSEVEGASPVDQSLDSGFKIERKGWRKLSNSGVCVPGGGVADTFKIPFISFSLSSSLLSLQGEEGSAGTDLRESGSLVDVLCLTASCTSSDVTGCVANLLPSSLRSRNLAARRVGSLRDFASSAESFICSSSWLKRDAFATTLLLLERPLPFSSESSLSHSMALAVSTASTSPSTFSALDKRLFSLAGLNTSELCVSDLTELGTAPVEGGDTSRKKLSMLRILSATESLRSARVPSGDLGRSRSIFADFELRTFPLSSPSKFGGWLYSKDLLLLSIVVSSLSAAAELDLTTPTMEAVPKLAISGEQLLRLMTSDSSRLARFFSIPCFLLRLEVGSITLGEKVTGEEDTASSLERLVGVSRPVSMQVALAGVRDGPQGVGRGRNCVK</sequence>
<gene>
    <name evidence="2" type="ORF">TCMB3V08_LOCUS9669</name>
</gene>
<accession>A0A7R9PBM5</accession>
<dbReference type="AlphaFoldDB" id="A0A7R9PBM5"/>
<feature type="compositionally biased region" description="Low complexity" evidence="1">
    <location>
        <begin position="158"/>
        <end position="175"/>
    </location>
</feature>
<feature type="region of interest" description="Disordered" evidence="1">
    <location>
        <begin position="155"/>
        <end position="180"/>
    </location>
</feature>
<proteinExistence type="predicted"/>
<reference evidence="2" key="1">
    <citation type="submission" date="2020-11" db="EMBL/GenBank/DDBJ databases">
        <authorList>
            <person name="Tran Van P."/>
        </authorList>
    </citation>
    <scope>NUCLEOTIDE SEQUENCE</scope>
</reference>
<organism evidence="2">
    <name type="scientific">Timema californicum</name>
    <name type="common">California timema</name>
    <name type="synonym">Walking stick</name>
    <dbReference type="NCBI Taxonomy" id="61474"/>
    <lineage>
        <taxon>Eukaryota</taxon>
        <taxon>Metazoa</taxon>
        <taxon>Ecdysozoa</taxon>
        <taxon>Arthropoda</taxon>
        <taxon>Hexapoda</taxon>
        <taxon>Insecta</taxon>
        <taxon>Pterygota</taxon>
        <taxon>Neoptera</taxon>
        <taxon>Polyneoptera</taxon>
        <taxon>Phasmatodea</taxon>
        <taxon>Timematodea</taxon>
        <taxon>Timematoidea</taxon>
        <taxon>Timematidae</taxon>
        <taxon>Timema</taxon>
    </lineage>
</organism>
<evidence type="ECO:0000256" key="1">
    <source>
        <dbReference type="SAM" id="MobiDB-lite"/>
    </source>
</evidence>
<protein>
    <submittedName>
        <fullName evidence="2">(California timema) hypothetical protein</fullName>
    </submittedName>
</protein>
<dbReference type="EMBL" id="OE185119">
    <property type="protein sequence ID" value="CAD7577114.1"/>
    <property type="molecule type" value="Genomic_DNA"/>
</dbReference>
<feature type="region of interest" description="Disordered" evidence="1">
    <location>
        <begin position="71"/>
        <end position="94"/>
    </location>
</feature>